<dbReference type="GO" id="GO:0016020">
    <property type="term" value="C:membrane"/>
    <property type="evidence" value="ECO:0007669"/>
    <property type="project" value="TreeGrafter"/>
</dbReference>
<dbReference type="PANTHER" id="PTHR44196">
    <property type="entry name" value="DEHYDROGENASE/REDUCTASE SDR FAMILY MEMBER 7B"/>
    <property type="match status" value="1"/>
</dbReference>
<keyword evidence="2" id="KW-0560">Oxidoreductase</keyword>
<keyword evidence="6" id="KW-1185">Reference proteome</keyword>
<evidence type="ECO:0000256" key="3">
    <source>
        <dbReference type="RuleBase" id="RU000363"/>
    </source>
</evidence>
<dbReference type="InterPro" id="IPR020904">
    <property type="entry name" value="Sc_DH/Rdtase_CS"/>
</dbReference>
<evidence type="ECO:0000256" key="2">
    <source>
        <dbReference type="ARBA" id="ARBA00023002"/>
    </source>
</evidence>
<proteinExistence type="inferred from homology"/>
<dbReference type="SUPFAM" id="SSF51735">
    <property type="entry name" value="NAD(P)-binding Rossmann-fold domains"/>
    <property type="match status" value="1"/>
</dbReference>
<evidence type="ECO:0000313" key="6">
    <source>
        <dbReference type="Proteomes" id="UP000286208"/>
    </source>
</evidence>
<evidence type="ECO:0000259" key="4">
    <source>
        <dbReference type="SMART" id="SM00822"/>
    </source>
</evidence>
<dbReference type="PROSITE" id="PS00061">
    <property type="entry name" value="ADH_SHORT"/>
    <property type="match status" value="1"/>
</dbReference>
<dbReference type="AlphaFoldDB" id="A0A3S3AL18"/>
<evidence type="ECO:0000256" key="1">
    <source>
        <dbReference type="ARBA" id="ARBA00006484"/>
    </source>
</evidence>
<accession>A0A3S3AL18</accession>
<feature type="domain" description="Ketoreductase" evidence="4">
    <location>
        <begin position="7"/>
        <end position="191"/>
    </location>
</feature>
<organism evidence="5 6">
    <name type="scientific">Prescottella agglutinans</name>
    <dbReference type="NCBI Taxonomy" id="1644129"/>
    <lineage>
        <taxon>Bacteria</taxon>
        <taxon>Bacillati</taxon>
        <taxon>Actinomycetota</taxon>
        <taxon>Actinomycetes</taxon>
        <taxon>Mycobacteriales</taxon>
        <taxon>Nocardiaceae</taxon>
        <taxon>Prescottella</taxon>
    </lineage>
</organism>
<protein>
    <submittedName>
        <fullName evidence="5">SDR family NAD(P)-dependent oxidoreductase</fullName>
    </submittedName>
</protein>
<dbReference type="Gene3D" id="3.40.50.720">
    <property type="entry name" value="NAD(P)-binding Rossmann-like Domain"/>
    <property type="match status" value="1"/>
</dbReference>
<dbReference type="PRINTS" id="PR00081">
    <property type="entry name" value="GDHRDH"/>
</dbReference>
<dbReference type="SMART" id="SM00822">
    <property type="entry name" value="PKS_KR"/>
    <property type="match status" value="1"/>
</dbReference>
<name>A0A3S3AL18_9NOCA</name>
<evidence type="ECO:0000313" key="5">
    <source>
        <dbReference type="EMBL" id="RVW07258.1"/>
    </source>
</evidence>
<dbReference type="InterPro" id="IPR036291">
    <property type="entry name" value="NAD(P)-bd_dom_sf"/>
</dbReference>
<comment type="caution">
    <text evidence="5">The sequence shown here is derived from an EMBL/GenBank/DDBJ whole genome shotgun (WGS) entry which is preliminary data.</text>
</comment>
<dbReference type="PRINTS" id="PR00080">
    <property type="entry name" value="SDRFAMILY"/>
</dbReference>
<dbReference type="OrthoDB" id="4690547at2"/>
<dbReference type="InterPro" id="IPR057326">
    <property type="entry name" value="KR_dom"/>
</dbReference>
<dbReference type="Proteomes" id="UP000286208">
    <property type="component" value="Unassembled WGS sequence"/>
</dbReference>
<sequence length="272" mass="28741">MGYFDRRVVAITGAGTGIGRELAIQLAQSGAVLALSGNVEGPLTETAERCTETGARVSATVVDVTDREAVTAFAAETAERFGRVDAVINNAGILYTGEVLASEYGDVQRVMDVDFWGVVHGTTAFLPHILRSDRGHVVNLSSAFGLMAAPGYSAYNAAKFAVRGFTEALRQEMDSAGHPVKVTCVFPGGVRTSIARTATAAPGVDLGEVVDSFDRRIARTDPAEAARVILRGVERGRARVLVGPDARVVDAVTRVLGPAYQWLLPAVKRRAG</sequence>
<reference evidence="5 6" key="1">
    <citation type="submission" date="2018-11" db="EMBL/GenBank/DDBJ databases">
        <title>Rhodococcus spongicola sp. nov. and Rhodococcus xishaensis sp. nov. from marine sponges.</title>
        <authorList>
            <person name="Li L."/>
            <person name="Lin H.W."/>
        </authorList>
    </citation>
    <scope>NUCLEOTIDE SEQUENCE [LARGE SCALE GENOMIC DNA]</scope>
    <source>
        <strain evidence="5 6">CCTCC AB2014297</strain>
    </source>
</reference>
<dbReference type="EMBL" id="RKLP01000013">
    <property type="protein sequence ID" value="RVW07258.1"/>
    <property type="molecule type" value="Genomic_DNA"/>
</dbReference>
<dbReference type="RefSeq" id="WP_127918255.1">
    <property type="nucleotide sequence ID" value="NZ_RKLP01000013.1"/>
</dbReference>
<dbReference type="GO" id="GO:0016491">
    <property type="term" value="F:oxidoreductase activity"/>
    <property type="evidence" value="ECO:0007669"/>
    <property type="project" value="UniProtKB-KW"/>
</dbReference>
<dbReference type="Pfam" id="PF00106">
    <property type="entry name" value="adh_short"/>
    <property type="match status" value="1"/>
</dbReference>
<dbReference type="PANTHER" id="PTHR44196:SF1">
    <property type="entry name" value="DEHYDROGENASE_REDUCTASE SDR FAMILY MEMBER 7B"/>
    <property type="match status" value="1"/>
</dbReference>
<gene>
    <name evidence="5" type="ORF">EGT67_22130</name>
</gene>
<comment type="similarity">
    <text evidence="1 3">Belongs to the short-chain dehydrogenases/reductases (SDR) family.</text>
</comment>
<dbReference type="InterPro" id="IPR002347">
    <property type="entry name" value="SDR_fam"/>
</dbReference>